<dbReference type="FunFam" id="3.40.50.300:FF:000066">
    <property type="entry name" value="ABC transporter B family member 1"/>
    <property type="match status" value="2"/>
</dbReference>
<dbReference type="GO" id="GO:0140359">
    <property type="term" value="F:ABC-type transporter activity"/>
    <property type="evidence" value="ECO:0007669"/>
    <property type="project" value="InterPro"/>
</dbReference>
<keyword evidence="15" id="KW-1185">Reference proteome</keyword>
<dbReference type="PANTHER" id="PTHR24222">
    <property type="entry name" value="ABC TRANSPORTER B FAMILY"/>
    <property type="match status" value="1"/>
</dbReference>
<feature type="transmembrane region" description="Helical" evidence="11">
    <location>
        <begin position="832"/>
        <end position="855"/>
    </location>
</feature>
<dbReference type="InterPro" id="IPR011527">
    <property type="entry name" value="ABC1_TM_dom"/>
</dbReference>
<comment type="caution">
    <text evidence="14">The sequence shown here is derived from an EMBL/GenBank/DDBJ whole genome shotgun (WGS) entry which is preliminary data.</text>
</comment>
<dbReference type="OrthoDB" id="6500128at2759"/>
<name>A0A2G9H8H9_9LAMI</name>
<comment type="subcellular location">
    <subcellularLocation>
        <location evidence="1">Cell membrane</location>
        <topology evidence="1">Multi-pass membrane protein</topology>
    </subcellularLocation>
</comment>
<dbReference type="CDD" id="cd03249">
    <property type="entry name" value="ABC_MTABC3_MDL1_MDL2"/>
    <property type="match status" value="2"/>
</dbReference>
<organism evidence="14 15">
    <name type="scientific">Handroanthus impetiginosus</name>
    <dbReference type="NCBI Taxonomy" id="429701"/>
    <lineage>
        <taxon>Eukaryota</taxon>
        <taxon>Viridiplantae</taxon>
        <taxon>Streptophyta</taxon>
        <taxon>Embryophyta</taxon>
        <taxon>Tracheophyta</taxon>
        <taxon>Spermatophyta</taxon>
        <taxon>Magnoliopsida</taxon>
        <taxon>eudicotyledons</taxon>
        <taxon>Gunneridae</taxon>
        <taxon>Pentapetalae</taxon>
        <taxon>asterids</taxon>
        <taxon>lamiids</taxon>
        <taxon>Lamiales</taxon>
        <taxon>Bignoniaceae</taxon>
        <taxon>Crescentiina</taxon>
        <taxon>Tabebuia alliance</taxon>
        <taxon>Handroanthus</taxon>
    </lineage>
</organism>
<evidence type="ECO:0000256" key="1">
    <source>
        <dbReference type="ARBA" id="ARBA00004651"/>
    </source>
</evidence>
<dbReference type="GO" id="GO:0016887">
    <property type="term" value="F:ATP hydrolysis activity"/>
    <property type="evidence" value="ECO:0007669"/>
    <property type="project" value="InterPro"/>
</dbReference>
<comment type="similarity">
    <text evidence="2">Belongs to the ABC transporter superfamily. ABCB family. Multidrug resistance exporter (TC 3.A.1.201) subfamily.</text>
</comment>
<evidence type="ECO:0000256" key="10">
    <source>
        <dbReference type="ARBA" id="ARBA00023180"/>
    </source>
</evidence>
<feature type="transmembrane region" description="Helical" evidence="11">
    <location>
        <begin position="104"/>
        <end position="121"/>
    </location>
</feature>
<proteinExistence type="inferred from homology"/>
<dbReference type="InterPro" id="IPR036640">
    <property type="entry name" value="ABC1_TM_sf"/>
</dbReference>
<evidence type="ECO:0000259" key="13">
    <source>
        <dbReference type="PROSITE" id="PS50929"/>
    </source>
</evidence>
<keyword evidence="8 11" id="KW-1133">Transmembrane helix</keyword>
<evidence type="ECO:0000256" key="6">
    <source>
        <dbReference type="ARBA" id="ARBA00022741"/>
    </source>
</evidence>
<evidence type="ECO:0000256" key="8">
    <source>
        <dbReference type="ARBA" id="ARBA00022989"/>
    </source>
</evidence>
<feature type="transmembrane region" description="Helical" evidence="11">
    <location>
        <begin position="204"/>
        <end position="227"/>
    </location>
</feature>
<keyword evidence="10" id="KW-0325">Glycoprotein</keyword>
<dbReference type="PROSITE" id="PS50929">
    <property type="entry name" value="ABC_TM1F"/>
    <property type="match status" value="2"/>
</dbReference>
<dbReference type="PROSITE" id="PS50893">
    <property type="entry name" value="ABC_TRANSPORTER_2"/>
    <property type="match status" value="2"/>
</dbReference>
<feature type="domain" description="ABC transmembrane type-1" evidence="13">
    <location>
        <begin position="616"/>
        <end position="900"/>
    </location>
</feature>
<dbReference type="EMBL" id="NKXS01002402">
    <property type="protein sequence ID" value="PIN13831.1"/>
    <property type="molecule type" value="Genomic_DNA"/>
</dbReference>
<dbReference type="Pfam" id="PF00005">
    <property type="entry name" value="ABC_tran"/>
    <property type="match status" value="2"/>
</dbReference>
<accession>A0A2G9H8H9</accession>
<feature type="transmembrane region" description="Helical" evidence="11">
    <location>
        <begin position="656"/>
        <end position="679"/>
    </location>
</feature>
<feature type="transmembrane region" description="Helical" evidence="11">
    <location>
        <begin position="127"/>
        <end position="146"/>
    </location>
</feature>
<dbReference type="EC" id="3.6.3.44" evidence="14"/>
<feature type="domain" description="ABC transporter" evidence="12">
    <location>
        <begin position="303"/>
        <end position="539"/>
    </location>
</feature>
<sequence>MEGSSAKDEHINRKVGWHKLFSYADKIDVVLMIIGSIGAIAKVCCWTLSGERQSSRIRTMYLNALLRQEIAFFDTETSTGEVMSSISEDTILIREAMGEKVGKFIEFGSTFISGFIIAFARGWLLSVVLLSCIPAVVIIGGFLALLTSKMSANGQAAYAEAGNIVEQTLGAIRTVASFCGETRAIAKYKKKLEIAYKATARQGLISGIGVGSMLLITFMCYGFAIWYGSKLIIEKGYNGGDVVNVLIAIMVAGSSLAQTSPYLGAFSAGQAAAYNMFKIINRQPLIDTCDTSGIVLDDLEGEIEFREVYFRYPSRPDVQIFAGLSLHVEKGKSLALVGQSGSGKSTVISLLQRFYDVDAGKVLVDGIDLKKYQLRWIREKIGLVSQEPVLFSTTIKENILYGKSDATDEEIRSAIELANCAKFIDNLPHGLETMVGENGGQLSGGQKQRIAIARAILKNPRILLLDEATSALDAASERNLQYALEKVMPHRTTVVVAHRLSTVKNANLIAVLHAGKLVEQGTHNDLIQIPNGAYHQLLSMQEGATQSRKKSQNEAAEFDVSIKTDNKKLSFSAFSFRRETRIANLVETGEIHVKNAEDLSIKRLANLNRPELPALLIGSFAAAVHGVAFPVFGLLLSTAFGIFSEDPDELQKDSRFWALMFVLVGAVVFIAAPVQNYMFGVSGGKLVKRIRLLLFQKVVHQEIGWFDDPANSSGAVGARLSRDASAVRSLVGDMLALAVQNLATAVAGLLIAFLTNWKLAFTVVVVVPLMLTEGYLRIKFTKQGTNKGVPEGASQVANDAIRGIRTVASFSAERKVMKMYQNKCKSPRQRGVWQGIVGGASLGFANFVLFSTYAFCFYVGAVLTKHGHANFGEVFKVVFALQVSAFGISQSSNLFTDFNKLKKSAASIFQILDRKSLIDSSCRDGLILDTLKGDIKFDDVSFKYPTRPDVQIFKNLSFCMLPGKTNALVGESGSGKSTIISLLQRFYDPNSGHIYLDGIEITKLNLTWLRQQMGLVSQEPILFNETIRENISYGAQRKVTEEELIKAAKDAYAHDFISGLPEGYNTYVGEKGIQLSGGQKQRIAIARVILKDPKIVLLDEATSALDAESEGLVMRALERVRMNRTTVIVAHRLSMVRDADKILVMKDGVVVEKGSHDVLMGIPNGVYASFVSISRGSV</sequence>
<dbReference type="PROSITE" id="PS00211">
    <property type="entry name" value="ABC_TRANSPORTER_1"/>
    <property type="match status" value="2"/>
</dbReference>
<evidence type="ECO:0000256" key="11">
    <source>
        <dbReference type="SAM" id="Phobius"/>
    </source>
</evidence>
<feature type="transmembrane region" description="Helical" evidence="11">
    <location>
        <begin position="612"/>
        <end position="636"/>
    </location>
</feature>
<dbReference type="CDD" id="cd18577">
    <property type="entry name" value="ABC_6TM_Pgp_ABCB1_D1_like"/>
    <property type="match status" value="1"/>
</dbReference>
<dbReference type="SUPFAM" id="SSF52540">
    <property type="entry name" value="P-loop containing nucleoside triphosphate hydrolases"/>
    <property type="match status" value="2"/>
</dbReference>
<reference evidence="15" key="1">
    <citation type="journal article" date="2018" name="Gigascience">
        <title>Genome assembly of the Pink Ipe (Handroanthus impetiginosus, Bignoniaceae), a highly valued, ecologically keystone Neotropical timber forest tree.</title>
        <authorList>
            <person name="Silva-Junior O.B."/>
            <person name="Grattapaglia D."/>
            <person name="Novaes E."/>
            <person name="Collevatti R.G."/>
        </authorList>
    </citation>
    <scope>NUCLEOTIDE SEQUENCE [LARGE SCALE GENOMIC DNA]</scope>
    <source>
        <strain evidence="15">cv. UFG-1</strain>
    </source>
</reference>
<evidence type="ECO:0000313" key="15">
    <source>
        <dbReference type="Proteomes" id="UP000231279"/>
    </source>
</evidence>
<dbReference type="Pfam" id="PF00664">
    <property type="entry name" value="ABC_membrane"/>
    <property type="match status" value="2"/>
</dbReference>
<evidence type="ECO:0000256" key="7">
    <source>
        <dbReference type="ARBA" id="ARBA00022840"/>
    </source>
</evidence>
<feature type="domain" description="ABC transporter" evidence="12">
    <location>
        <begin position="935"/>
        <end position="1172"/>
    </location>
</feature>
<keyword evidence="14" id="KW-0378">Hydrolase</keyword>
<dbReference type="InterPro" id="IPR003593">
    <property type="entry name" value="AAA+_ATPase"/>
</dbReference>
<evidence type="ECO:0000256" key="4">
    <source>
        <dbReference type="ARBA" id="ARBA00022692"/>
    </source>
</evidence>
<dbReference type="PANTHER" id="PTHR24222:SF50">
    <property type="entry name" value="ABC TRANSPORTER B FAMILY MEMBER 9-LIKE ISOFORM X2"/>
    <property type="match status" value="1"/>
</dbReference>
<keyword evidence="7" id="KW-0067">ATP-binding</keyword>
<evidence type="ECO:0000313" key="14">
    <source>
        <dbReference type="EMBL" id="PIN13831.1"/>
    </source>
</evidence>
<dbReference type="GO" id="GO:0005524">
    <property type="term" value="F:ATP binding"/>
    <property type="evidence" value="ECO:0007669"/>
    <property type="project" value="UniProtKB-KW"/>
</dbReference>
<keyword evidence="3" id="KW-0813">Transport</keyword>
<evidence type="ECO:0000256" key="2">
    <source>
        <dbReference type="ARBA" id="ARBA00007577"/>
    </source>
</evidence>
<dbReference type="SMART" id="SM00382">
    <property type="entry name" value="AAA"/>
    <property type="match status" value="2"/>
</dbReference>
<dbReference type="InterPro" id="IPR039421">
    <property type="entry name" value="Type_1_exporter"/>
</dbReference>
<gene>
    <name evidence="14" type="ORF">CDL12_13559</name>
</gene>
<dbReference type="AlphaFoldDB" id="A0A2G9H8H9"/>
<evidence type="ECO:0000256" key="5">
    <source>
        <dbReference type="ARBA" id="ARBA00022737"/>
    </source>
</evidence>
<keyword evidence="5" id="KW-0677">Repeat</keyword>
<feature type="domain" description="ABC transmembrane type-1" evidence="13">
    <location>
        <begin position="29"/>
        <end position="268"/>
    </location>
</feature>
<keyword evidence="4 11" id="KW-0812">Transmembrane</keyword>
<dbReference type="InterPro" id="IPR027417">
    <property type="entry name" value="P-loop_NTPase"/>
</dbReference>
<feature type="transmembrane region" description="Helical" evidence="11">
    <location>
        <begin position="29"/>
        <end position="48"/>
    </location>
</feature>
<evidence type="ECO:0000256" key="9">
    <source>
        <dbReference type="ARBA" id="ARBA00023136"/>
    </source>
</evidence>
<dbReference type="STRING" id="429701.A0A2G9H8H9"/>
<dbReference type="Gene3D" id="3.40.50.300">
    <property type="entry name" value="P-loop containing nucleotide triphosphate hydrolases"/>
    <property type="match status" value="2"/>
</dbReference>
<dbReference type="GO" id="GO:0010328">
    <property type="term" value="F:auxin influx transmembrane transporter activity"/>
    <property type="evidence" value="ECO:0007669"/>
    <property type="project" value="UniProtKB-ARBA"/>
</dbReference>
<keyword evidence="9 11" id="KW-0472">Membrane</keyword>
<dbReference type="SUPFAM" id="SSF90123">
    <property type="entry name" value="ABC transporter transmembrane region"/>
    <property type="match status" value="2"/>
</dbReference>
<dbReference type="InterPro" id="IPR003439">
    <property type="entry name" value="ABC_transporter-like_ATP-bd"/>
</dbReference>
<dbReference type="CDD" id="cd18578">
    <property type="entry name" value="ABC_6TM_Pgp_ABCB1_D2_like"/>
    <property type="match status" value="1"/>
</dbReference>
<dbReference type="GO" id="GO:0005886">
    <property type="term" value="C:plasma membrane"/>
    <property type="evidence" value="ECO:0007669"/>
    <property type="project" value="UniProtKB-SubCell"/>
</dbReference>
<protein>
    <submittedName>
        <fullName evidence="14">Multidrug/pheromone exporter, ABC superfamily</fullName>
        <ecNumber evidence="14">3.6.3.44</ecNumber>
    </submittedName>
</protein>
<dbReference type="Proteomes" id="UP000231279">
    <property type="component" value="Unassembled WGS sequence"/>
</dbReference>
<dbReference type="Gene3D" id="1.20.1560.10">
    <property type="entry name" value="ABC transporter type 1, transmembrane domain"/>
    <property type="match status" value="1"/>
</dbReference>
<keyword evidence="6" id="KW-0547">Nucleotide-binding</keyword>
<dbReference type="GO" id="GO:0010329">
    <property type="term" value="F:auxin efflux transmembrane transporter activity"/>
    <property type="evidence" value="ECO:0007669"/>
    <property type="project" value="UniProtKB-ARBA"/>
</dbReference>
<evidence type="ECO:0000256" key="3">
    <source>
        <dbReference type="ARBA" id="ARBA00022448"/>
    </source>
</evidence>
<evidence type="ECO:0000259" key="12">
    <source>
        <dbReference type="PROSITE" id="PS50893"/>
    </source>
</evidence>
<dbReference type="InterPro" id="IPR017871">
    <property type="entry name" value="ABC_transporter-like_CS"/>
</dbReference>
<dbReference type="FunFam" id="1.20.1560.10:FF:000009">
    <property type="entry name" value="ABC transporter B family member 1"/>
    <property type="match status" value="1"/>
</dbReference>